<evidence type="ECO:0000313" key="3">
    <source>
        <dbReference type="Proteomes" id="UP000580839"/>
    </source>
</evidence>
<dbReference type="Proteomes" id="UP000580839">
    <property type="component" value="Unassembled WGS sequence"/>
</dbReference>
<feature type="region of interest" description="Disordered" evidence="1">
    <location>
        <begin position="1"/>
        <end position="30"/>
    </location>
</feature>
<evidence type="ECO:0000256" key="1">
    <source>
        <dbReference type="SAM" id="MobiDB-lite"/>
    </source>
</evidence>
<name>A0A849SAZ2_UNCEI</name>
<protein>
    <submittedName>
        <fullName evidence="2">Uncharacterized protein</fullName>
    </submittedName>
</protein>
<comment type="caution">
    <text evidence="2">The sequence shown here is derived from an EMBL/GenBank/DDBJ whole genome shotgun (WGS) entry which is preliminary data.</text>
</comment>
<feature type="compositionally biased region" description="Polar residues" evidence="1">
    <location>
        <begin position="1"/>
        <end position="10"/>
    </location>
</feature>
<organism evidence="2 3">
    <name type="scientific">Eiseniibacteriota bacterium</name>
    <dbReference type="NCBI Taxonomy" id="2212470"/>
    <lineage>
        <taxon>Bacteria</taxon>
        <taxon>Candidatus Eiseniibacteriota</taxon>
    </lineage>
</organism>
<dbReference type="AlphaFoldDB" id="A0A849SAZ2"/>
<evidence type="ECO:0000313" key="2">
    <source>
        <dbReference type="EMBL" id="NOT32838.1"/>
    </source>
</evidence>
<proteinExistence type="predicted"/>
<accession>A0A849SAZ2</accession>
<dbReference type="EMBL" id="JABFRW010000019">
    <property type="protein sequence ID" value="NOT32838.1"/>
    <property type="molecule type" value="Genomic_DNA"/>
</dbReference>
<reference evidence="2 3" key="1">
    <citation type="submission" date="2020-04" db="EMBL/GenBank/DDBJ databases">
        <title>Metagenomic profiling of ammonia- and methane-oxidizing microorganisms in a Dutch drinking water treatment plant.</title>
        <authorList>
            <person name="Poghosyan L."/>
            <person name="Leucker S."/>
        </authorList>
    </citation>
    <scope>NUCLEOTIDE SEQUENCE [LARGE SCALE GENOMIC DNA]</scope>
    <source>
        <strain evidence="2">S-RSF-IL-03</strain>
    </source>
</reference>
<sequence length="85" mass="9005">MSEADGTQPTYHRVPTRDARSVTGGTQTGANQIAATVPIDDGLFNALVDTCDEFGAQAFNGEARWLQIEVCTDGTCASTTVLVLR</sequence>
<gene>
    <name evidence="2" type="ORF">HOP12_01575</name>
</gene>